<keyword evidence="3" id="KW-1185">Reference proteome</keyword>
<gene>
    <name evidence="2" type="ORF">AL544_020815</name>
</gene>
<proteinExistence type="predicted"/>
<reference evidence="2" key="1">
    <citation type="submission" date="2017-12" db="EMBL/GenBank/DDBJ databases">
        <title>FDA dAtabase for Regulatory Grade micrObial Sequences (FDA-ARGOS): Supporting development and validation of Infectious Disease Dx tests.</title>
        <authorList>
            <person name="Hoffmann M."/>
            <person name="Allard M."/>
            <person name="Evans P."/>
            <person name="Brown E."/>
            <person name="Tallon L.J."/>
            <person name="Sadzewicz L."/>
            <person name="Sengamalay N."/>
            <person name="Ott S."/>
            <person name="Godinez A."/>
            <person name="Nagaraj S."/>
            <person name="Vavikolanu K."/>
            <person name="Aluvathingal J."/>
            <person name="Nadendla S."/>
            <person name="Hobson J."/>
            <person name="Sichtig H."/>
        </authorList>
    </citation>
    <scope>NUCLEOTIDE SEQUENCE [LARGE SCALE GENOMIC DNA]</scope>
    <source>
        <strain evidence="2">FDAARGOS_113</strain>
    </source>
</reference>
<evidence type="ECO:0000313" key="3">
    <source>
        <dbReference type="Proteomes" id="UP000053748"/>
    </source>
</evidence>
<dbReference type="EMBL" id="LOSJ02000002">
    <property type="protein sequence ID" value="PNM58322.1"/>
    <property type="molecule type" value="Genomic_DNA"/>
</dbReference>
<evidence type="ECO:0000256" key="1">
    <source>
        <dbReference type="SAM" id="MobiDB-lite"/>
    </source>
</evidence>
<evidence type="ECO:0000313" key="2">
    <source>
        <dbReference type="EMBL" id="PNM58322.1"/>
    </source>
</evidence>
<protein>
    <submittedName>
        <fullName evidence="2">Structural protein</fullName>
    </submittedName>
</protein>
<organism evidence="2 3">
    <name type="scientific">Vibrio mimicus</name>
    <dbReference type="NCBI Taxonomy" id="674"/>
    <lineage>
        <taxon>Bacteria</taxon>
        <taxon>Pseudomonadati</taxon>
        <taxon>Pseudomonadota</taxon>
        <taxon>Gammaproteobacteria</taxon>
        <taxon>Vibrionales</taxon>
        <taxon>Vibrionaceae</taxon>
        <taxon>Vibrio</taxon>
    </lineage>
</organism>
<comment type="caution">
    <text evidence="2">The sequence shown here is derived from an EMBL/GenBank/DDBJ whole genome shotgun (WGS) entry which is preliminary data.</text>
</comment>
<dbReference type="AlphaFoldDB" id="A0A2J9V3H1"/>
<dbReference type="OrthoDB" id="8849052at2"/>
<name>A0A2J9V3H1_VIBMI</name>
<sequence>MPRGIRNKNPGNIEDNGTAWRGRMGNDGRFIIFDTPENGIRAIARILNTYQSKYGINTLHGIIHRWAPSHENNTEAYIQHAEKELKISRHTPIGFQHLESLIKVIIKHENGVQPYSDKVIRHGIAAA</sequence>
<dbReference type="Proteomes" id="UP000053748">
    <property type="component" value="Unassembled WGS sequence"/>
</dbReference>
<accession>A0A2J9V3H1</accession>
<feature type="region of interest" description="Disordered" evidence="1">
    <location>
        <begin position="1"/>
        <end position="20"/>
    </location>
</feature>
<dbReference type="RefSeq" id="WP_001137194.1">
    <property type="nucleotide sequence ID" value="NZ_CAWMSS010000001.1"/>
</dbReference>